<dbReference type="EMBL" id="JASCZI010241758">
    <property type="protein sequence ID" value="MED6206466.1"/>
    <property type="molecule type" value="Genomic_DNA"/>
</dbReference>
<gene>
    <name evidence="2" type="ORF">PIB30_026933</name>
</gene>
<evidence type="ECO:0000256" key="1">
    <source>
        <dbReference type="SAM" id="MobiDB-lite"/>
    </source>
</evidence>
<feature type="region of interest" description="Disordered" evidence="1">
    <location>
        <begin position="1"/>
        <end position="32"/>
    </location>
</feature>
<evidence type="ECO:0000313" key="3">
    <source>
        <dbReference type="Proteomes" id="UP001341840"/>
    </source>
</evidence>
<keyword evidence="3" id="KW-1185">Reference proteome</keyword>
<dbReference type="PANTHER" id="PTHR34835">
    <property type="entry name" value="OS07G0283600 PROTEIN-RELATED"/>
    <property type="match status" value="1"/>
</dbReference>
<accession>A0ABU6Y9B4</accession>
<name>A0ABU6Y9B4_9FABA</name>
<sequence>MVGTRSNKESKNGSSKKGRSKRQDKTTKKTLASRCSPKCVALIMENLKEEKDGKKLSEVEDMGFGFLKHIPKWLVNQKMMVALAKSYDRDTHSLNVGTRKIRIKVETAARCFGLPNHGQSFKIAEENELFESLKIHSQCSLTESVKSCTIESEEDMINFRRYFILLICKCFFFPSPRPTILEKHINAVIDVSDPMKIYWAHYIYDDIIKEAEEFQNKGKKTIDGCMCALLIIYLMSNLHGDLETYSGEEPWVKDWTVKVIREKVKEEAKSPSGLLNYVWRTPTNNNNDGKKRMDITSA</sequence>
<feature type="compositionally biased region" description="Basic and acidic residues" evidence="1">
    <location>
        <begin position="1"/>
        <end position="11"/>
    </location>
</feature>
<evidence type="ECO:0000313" key="2">
    <source>
        <dbReference type="EMBL" id="MED6206466.1"/>
    </source>
</evidence>
<reference evidence="2 3" key="1">
    <citation type="journal article" date="2023" name="Plants (Basel)">
        <title>Bridging the Gap: Combining Genomics and Transcriptomics Approaches to Understand Stylosanthes scabra, an Orphan Legume from the Brazilian Caatinga.</title>
        <authorList>
            <person name="Ferreira-Neto J.R.C."/>
            <person name="da Silva M.D."/>
            <person name="Binneck E."/>
            <person name="de Melo N.F."/>
            <person name="da Silva R.H."/>
            <person name="de Melo A.L.T.M."/>
            <person name="Pandolfi V."/>
            <person name="Bustamante F.O."/>
            <person name="Brasileiro-Vidal A.C."/>
            <person name="Benko-Iseppon A.M."/>
        </authorList>
    </citation>
    <scope>NUCLEOTIDE SEQUENCE [LARGE SCALE GENOMIC DNA]</scope>
    <source>
        <tissue evidence="2">Leaves</tissue>
    </source>
</reference>
<dbReference type="Proteomes" id="UP001341840">
    <property type="component" value="Unassembled WGS sequence"/>
</dbReference>
<protein>
    <submittedName>
        <fullName evidence="2">Uncharacterized protein</fullName>
    </submittedName>
</protein>
<organism evidence="2 3">
    <name type="scientific">Stylosanthes scabra</name>
    <dbReference type="NCBI Taxonomy" id="79078"/>
    <lineage>
        <taxon>Eukaryota</taxon>
        <taxon>Viridiplantae</taxon>
        <taxon>Streptophyta</taxon>
        <taxon>Embryophyta</taxon>
        <taxon>Tracheophyta</taxon>
        <taxon>Spermatophyta</taxon>
        <taxon>Magnoliopsida</taxon>
        <taxon>eudicotyledons</taxon>
        <taxon>Gunneridae</taxon>
        <taxon>Pentapetalae</taxon>
        <taxon>rosids</taxon>
        <taxon>fabids</taxon>
        <taxon>Fabales</taxon>
        <taxon>Fabaceae</taxon>
        <taxon>Papilionoideae</taxon>
        <taxon>50 kb inversion clade</taxon>
        <taxon>dalbergioids sensu lato</taxon>
        <taxon>Dalbergieae</taxon>
        <taxon>Pterocarpus clade</taxon>
        <taxon>Stylosanthes</taxon>
    </lineage>
</organism>
<proteinExistence type="predicted"/>
<comment type="caution">
    <text evidence="2">The sequence shown here is derived from an EMBL/GenBank/DDBJ whole genome shotgun (WGS) entry which is preliminary data.</text>
</comment>